<comment type="catalytic activity">
    <reaction evidence="7">
        <text>a quinone + NADH + H(+) = a quinol + NAD(+)</text>
        <dbReference type="Rhea" id="RHEA:46160"/>
        <dbReference type="ChEBI" id="CHEBI:15378"/>
        <dbReference type="ChEBI" id="CHEBI:24646"/>
        <dbReference type="ChEBI" id="CHEBI:57540"/>
        <dbReference type="ChEBI" id="CHEBI:57945"/>
        <dbReference type="ChEBI" id="CHEBI:132124"/>
        <dbReference type="EC" id="1.6.5.9"/>
    </reaction>
</comment>
<gene>
    <name evidence="10" type="ORF">C1SCF055_LOCUS9348</name>
</gene>
<accession>A0A9P1BXK3</accession>
<dbReference type="EMBL" id="CAMXCT030000646">
    <property type="protein sequence ID" value="CAL4768884.1"/>
    <property type="molecule type" value="Genomic_DNA"/>
</dbReference>
<comment type="similarity">
    <text evidence="1">Belongs to the NADH dehydrogenase family.</text>
</comment>
<dbReference type="InterPro" id="IPR045024">
    <property type="entry name" value="NDH-2"/>
</dbReference>
<dbReference type="EMBL" id="CAMXCT010000646">
    <property type="protein sequence ID" value="CAI3981572.1"/>
    <property type="molecule type" value="Genomic_DNA"/>
</dbReference>
<dbReference type="EC" id="1.6.5.9" evidence="2"/>
<comment type="caution">
    <text evidence="10">The sequence shown here is derived from an EMBL/GenBank/DDBJ whole genome shotgun (WGS) entry which is preliminary data.</text>
</comment>
<name>A0A9P1BXK3_9DINO</name>
<dbReference type="PANTHER" id="PTHR43706:SF47">
    <property type="entry name" value="EXTERNAL NADH-UBIQUINONE OXIDOREDUCTASE 1, MITOCHONDRIAL-RELATED"/>
    <property type="match status" value="1"/>
</dbReference>
<evidence type="ECO:0000256" key="5">
    <source>
        <dbReference type="ARBA" id="ARBA00023002"/>
    </source>
</evidence>
<reference evidence="10" key="1">
    <citation type="submission" date="2022-10" db="EMBL/GenBank/DDBJ databases">
        <authorList>
            <person name="Chen Y."/>
            <person name="Dougan E. K."/>
            <person name="Chan C."/>
            <person name="Rhodes N."/>
            <person name="Thang M."/>
        </authorList>
    </citation>
    <scope>NUCLEOTIDE SEQUENCE</scope>
</reference>
<dbReference type="Proteomes" id="UP001152797">
    <property type="component" value="Unassembled WGS sequence"/>
</dbReference>
<dbReference type="Gene3D" id="3.50.50.100">
    <property type="match status" value="1"/>
</dbReference>
<dbReference type="InterPro" id="IPR023753">
    <property type="entry name" value="FAD/NAD-binding_dom"/>
</dbReference>
<dbReference type="SUPFAM" id="SSF51905">
    <property type="entry name" value="FAD/NAD(P)-binding domain"/>
    <property type="match status" value="2"/>
</dbReference>
<evidence type="ECO:0000313" key="11">
    <source>
        <dbReference type="EMBL" id="CAL4768884.1"/>
    </source>
</evidence>
<evidence type="ECO:0000313" key="10">
    <source>
        <dbReference type="EMBL" id="CAI3981572.1"/>
    </source>
</evidence>
<evidence type="ECO:0000259" key="9">
    <source>
        <dbReference type="Pfam" id="PF07992"/>
    </source>
</evidence>
<dbReference type="PANTHER" id="PTHR43706">
    <property type="entry name" value="NADH DEHYDROGENASE"/>
    <property type="match status" value="1"/>
</dbReference>
<evidence type="ECO:0000256" key="8">
    <source>
        <dbReference type="ARBA" id="ARBA00049010"/>
    </source>
</evidence>
<dbReference type="OrthoDB" id="3244603at2759"/>
<keyword evidence="6" id="KW-0520">NAD</keyword>
<reference evidence="11 12" key="2">
    <citation type="submission" date="2024-05" db="EMBL/GenBank/DDBJ databases">
        <authorList>
            <person name="Chen Y."/>
            <person name="Shah S."/>
            <person name="Dougan E. K."/>
            <person name="Thang M."/>
            <person name="Chan C."/>
        </authorList>
    </citation>
    <scope>NUCLEOTIDE SEQUENCE [LARGE SCALE GENOMIC DNA]</scope>
</reference>
<dbReference type="EMBL" id="CAMXCT020000646">
    <property type="protein sequence ID" value="CAL1134947.1"/>
    <property type="molecule type" value="Genomic_DNA"/>
</dbReference>
<evidence type="ECO:0000256" key="4">
    <source>
        <dbReference type="ARBA" id="ARBA00022827"/>
    </source>
</evidence>
<proteinExistence type="inferred from homology"/>
<evidence type="ECO:0000256" key="3">
    <source>
        <dbReference type="ARBA" id="ARBA00022630"/>
    </source>
</evidence>
<dbReference type="PRINTS" id="PR00368">
    <property type="entry name" value="FADPNR"/>
</dbReference>
<evidence type="ECO:0000256" key="7">
    <source>
        <dbReference type="ARBA" id="ARBA00047599"/>
    </source>
</evidence>
<feature type="non-terminal residue" evidence="10">
    <location>
        <position position="1"/>
    </location>
</feature>
<dbReference type="AlphaFoldDB" id="A0A9P1BXK3"/>
<keyword evidence="5" id="KW-0560">Oxidoreductase</keyword>
<keyword evidence="12" id="KW-1185">Reference proteome</keyword>
<feature type="domain" description="FAD/NAD(P)-binding" evidence="9">
    <location>
        <begin position="48"/>
        <end position="371"/>
    </location>
</feature>
<dbReference type="GO" id="GO:0050136">
    <property type="term" value="F:NADH dehydrogenase (quinone) (non-electrogenic) activity"/>
    <property type="evidence" value="ECO:0007669"/>
    <property type="project" value="UniProtKB-EC"/>
</dbReference>
<keyword evidence="3" id="KW-0285">Flavoprotein</keyword>
<keyword evidence="4" id="KW-0274">FAD</keyword>
<comment type="catalytic activity">
    <reaction evidence="8">
        <text>a ubiquinone + NADH + H(+) = a ubiquinol + NAD(+)</text>
        <dbReference type="Rhea" id="RHEA:23152"/>
        <dbReference type="Rhea" id="RHEA-COMP:9565"/>
        <dbReference type="Rhea" id="RHEA-COMP:9566"/>
        <dbReference type="ChEBI" id="CHEBI:15378"/>
        <dbReference type="ChEBI" id="CHEBI:16389"/>
        <dbReference type="ChEBI" id="CHEBI:17976"/>
        <dbReference type="ChEBI" id="CHEBI:57540"/>
        <dbReference type="ChEBI" id="CHEBI:57945"/>
    </reaction>
</comment>
<protein>
    <recommendedName>
        <fullName evidence="2">NADH:ubiquinone reductase (non-electrogenic)</fullName>
        <ecNumber evidence="2">1.6.5.9</ecNumber>
    </recommendedName>
</protein>
<evidence type="ECO:0000256" key="1">
    <source>
        <dbReference type="ARBA" id="ARBA00005272"/>
    </source>
</evidence>
<dbReference type="GO" id="GO:0005739">
    <property type="term" value="C:mitochondrion"/>
    <property type="evidence" value="ECO:0007669"/>
    <property type="project" value="TreeGrafter"/>
</dbReference>
<dbReference type="InterPro" id="IPR036188">
    <property type="entry name" value="FAD/NAD-bd_sf"/>
</dbReference>
<dbReference type="Pfam" id="PF07992">
    <property type="entry name" value="Pyr_redox_2"/>
    <property type="match status" value="1"/>
</dbReference>
<sequence>TLRLGAVGGTALLGVKLGHMWINDDLDDIKYEFDRLFYHFARKEQEKKKVVVLGSGWGALSFVRKLDPSAFDVTVVSPRPFFFYTPLLVGSTTGVVSPGAIIEPIRDNVPNCDFLRVHCKDVDLENKKVFCDGDLELDYDHLLVAVGAQPNTFGIPGVDKYGRFLKEIEHGRQLRKEMLDIIERAEVANANGEINKVKQLLNFVVVGGGPTGVEFCGELSDFIRQDLKRRYPKIAEYFQVTLVEALPGLLTMFNKSVGLYVQDHLKNQGVEIKLNAMVKEVEPEKVHLKTQEGLVDMDFGVLVWVAGVGMRPFTRALCEKIGKENGQTDRRGLVVDECLRVKGTRPGEVFAIGDCAVSGKPPTAQVAYQQGKYLGRMFRLGREYQISDPQAAPFKYCHQGTMAYIGDSAGAAEIDPNAFIKLGRSSVTDHFWWRSLYGDTDQLRVMGPAGFVVWRSTYFSKLFSSRNRWSVASDWLRT</sequence>
<evidence type="ECO:0000256" key="6">
    <source>
        <dbReference type="ARBA" id="ARBA00023027"/>
    </source>
</evidence>
<evidence type="ECO:0000313" key="12">
    <source>
        <dbReference type="Proteomes" id="UP001152797"/>
    </source>
</evidence>
<evidence type="ECO:0000256" key="2">
    <source>
        <dbReference type="ARBA" id="ARBA00012637"/>
    </source>
</evidence>
<feature type="non-terminal residue" evidence="10">
    <location>
        <position position="478"/>
    </location>
</feature>
<organism evidence="10">
    <name type="scientific">Cladocopium goreaui</name>
    <dbReference type="NCBI Taxonomy" id="2562237"/>
    <lineage>
        <taxon>Eukaryota</taxon>
        <taxon>Sar</taxon>
        <taxon>Alveolata</taxon>
        <taxon>Dinophyceae</taxon>
        <taxon>Suessiales</taxon>
        <taxon>Symbiodiniaceae</taxon>
        <taxon>Cladocopium</taxon>
    </lineage>
</organism>